<name>A0A8S3YFI1_PARAO</name>
<accession>A0A8S3YFI1</accession>
<dbReference type="AlphaFoldDB" id="A0A8S3YFI1"/>
<evidence type="ECO:0000313" key="1">
    <source>
        <dbReference type="EMBL" id="CAG5057678.1"/>
    </source>
</evidence>
<proteinExistence type="predicted"/>
<sequence>MGSSERMSCFTFEEITKKISSSYSCISEVIPNLTILSKYLIKEEVKVACSNINTMRSSLKEGLDRRCQGIEDDKCYSLATLLDPRYKMNFFTPDNVPMIRRTFLAEFVSRTKHIGSSSDEEVVQVAQRSTSSSNCENTHRTFWCCYEELAAVKLPIDVEETKSPIASELDRYLSEVLLLKDL</sequence>
<comment type="caution">
    <text evidence="1">The sequence shown here is derived from an EMBL/GenBank/DDBJ whole genome shotgun (WGS) entry which is preliminary data.</text>
</comment>
<reference evidence="1" key="1">
    <citation type="submission" date="2021-04" db="EMBL/GenBank/DDBJ databases">
        <authorList>
            <person name="Tunstrom K."/>
        </authorList>
    </citation>
    <scope>NUCLEOTIDE SEQUENCE</scope>
</reference>
<evidence type="ECO:0000313" key="2">
    <source>
        <dbReference type="Proteomes" id="UP000691718"/>
    </source>
</evidence>
<dbReference type="Proteomes" id="UP000691718">
    <property type="component" value="Unassembled WGS sequence"/>
</dbReference>
<gene>
    <name evidence="1" type="ORF">PAPOLLO_LOCUS27298</name>
</gene>
<protein>
    <submittedName>
        <fullName evidence="1">(apollo) hypothetical protein</fullName>
    </submittedName>
</protein>
<dbReference type="EMBL" id="CAJQZP010001635">
    <property type="protein sequence ID" value="CAG5057678.1"/>
    <property type="molecule type" value="Genomic_DNA"/>
</dbReference>
<dbReference type="OrthoDB" id="117690at2759"/>
<organism evidence="1 2">
    <name type="scientific">Parnassius apollo</name>
    <name type="common">Apollo butterfly</name>
    <name type="synonym">Papilio apollo</name>
    <dbReference type="NCBI Taxonomy" id="110799"/>
    <lineage>
        <taxon>Eukaryota</taxon>
        <taxon>Metazoa</taxon>
        <taxon>Ecdysozoa</taxon>
        <taxon>Arthropoda</taxon>
        <taxon>Hexapoda</taxon>
        <taxon>Insecta</taxon>
        <taxon>Pterygota</taxon>
        <taxon>Neoptera</taxon>
        <taxon>Endopterygota</taxon>
        <taxon>Lepidoptera</taxon>
        <taxon>Glossata</taxon>
        <taxon>Ditrysia</taxon>
        <taxon>Papilionoidea</taxon>
        <taxon>Papilionidae</taxon>
        <taxon>Parnassiinae</taxon>
        <taxon>Parnassini</taxon>
        <taxon>Parnassius</taxon>
        <taxon>Parnassius</taxon>
    </lineage>
</organism>
<keyword evidence="2" id="KW-1185">Reference proteome</keyword>